<evidence type="ECO:0000313" key="3">
    <source>
        <dbReference type="Proteomes" id="UP000188836"/>
    </source>
</evidence>
<accession>A0A1W0BMJ7</accession>
<dbReference type="Pfam" id="PF26056">
    <property type="entry name" value="DUF8017"/>
    <property type="match status" value="1"/>
</dbReference>
<keyword evidence="3" id="KW-1185">Reference proteome</keyword>
<dbReference type="AlphaFoldDB" id="A0A1W0BMJ7"/>
<feature type="domain" description="DUF8017" evidence="1">
    <location>
        <begin position="17"/>
        <end position="190"/>
    </location>
</feature>
<dbReference type="EMBL" id="MUMY01000002">
    <property type="protein sequence ID" value="ONM50336.1"/>
    <property type="molecule type" value="Genomic_DNA"/>
</dbReference>
<comment type="caution">
    <text evidence="2">The sequence shown here is derived from an EMBL/GenBank/DDBJ whole genome shotgun (WGS) entry which is preliminary data.</text>
</comment>
<dbReference type="STRING" id="1538463.B0T36_07520"/>
<evidence type="ECO:0000259" key="1">
    <source>
        <dbReference type="Pfam" id="PF26056"/>
    </source>
</evidence>
<dbReference type="InterPro" id="IPR058330">
    <property type="entry name" value="DUF8017"/>
</dbReference>
<organism evidence="2 3">
    <name type="scientific">Nocardia donostiensis</name>
    <dbReference type="NCBI Taxonomy" id="1538463"/>
    <lineage>
        <taxon>Bacteria</taxon>
        <taxon>Bacillati</taxon>
        <taxon>Actinomycetota</taxon>
        <taxon>Actinomycetes</taxon>
        <taxon>Mycobacteriales</taxon>
        <taxon>Nocardiaceae</taxon>
        <taxon>Nocardia</taxon>
    </lineage>
</organism>
<protein>
    <recommendedName>
        <fullName evidence="1">DUF8017 domain-containing protein</fullName>
    </recommendedName>
</protein>
<gene>
    <name evidence="2" type="ORF">B0T46_03425</name>
</gene>
<proteinExistence type="predicted"/>
<dbReference type="Proteomes" id="UP000188836">
    <property type="component" value="Unassembled WGS sequence"/>
</dbReference>
<name>A0A1W0BMJ7_9NOCA</name>
<sequence length="192" mass="20863">MYPPPMPEVGEGEPQPVPTKFGLTYTVPADWLATNSMVMGWSDKDGSIATYGAGSDYRSGYCDESDTSSMATVGVTGRNGIDIDRAAREEVEKAERLYADDEAGYKPKVEIRGPFSFEVSGRPAIRYTAEVSDIRQPDTCGLSRASFDVVATSGYSSAEFVLLVVMRHKDLPDALSDADVDAIIKSLRKTEE</sequence>
<evidence type="ECO:0000313" key="2">
    <source>
        <dbReference type="EMBL" id="ONM50336.1"/>
    </source>
</evidence>
<reference evidence="2 3" key="1">
    <citation type="journal article" date="2016" name="Antonie Van Leeuwenhoek">
        <title>Nocardia donostiensis sp. nov., isolated from human respiratory specimens.</title>
        <authorList>
            <person name="Ercibengoa M."/>
            <person name="Bell M."/>
            <person name="Marimon J.M."/>
            <person name="Humrighouse B."/>
            <person name="Klenk H.P."/>
            <person name="Potter G."/>
            <person name="Perez-Trallero E."/>
        </authorList>
    </citation>
    <scope>NUCLEOTIDE SEQUENCE [LARGE SCALE GENOMIC DNA]</scope>
    <source>
        <strain evidence="2 3">X1655</strain>
    </source>
</reference>